<sequence>MSITNRNSNTSTTGLYRRKYNDNLSTGSELRSLSATLQPRSVGTRIGYLLQKFGENVNVNSWNSVRWNKTQPTDAYKGHSSRLSKAFEPTTSTTTLPFNSFSLSPAIKRNLGTKTSSSLISSTKTNNYTDTSGLKSTYKFDTKSTIEKIDNTMNNYNGYKSNIGYKHQYAYLNNYINMPLSSSKYSSLFNQKSNNNHSNRNNRYNETLNYGRSYSLQSNSYKNNKLTVPYLNSSNLRASSSNKIGTNNSTIFDSKKRSVSNLYSSSLTTNYLGRSNNYKDGGNSMAITSAMSNLGSQYSTSKNERPWRQRLADSARLRNLEGTGEIASKVSNKYMIHRAAKRDSLTSGDEMSMNVRQYRSVFDNTSISPPYLSPNVKIPSSFDKSTSGIYNSFQDDNDSGVMSKSITSRSSWNNSIISNKSSTSQLNKSISQMHNSTDNSINKTSDIKIDILKNKHMDDIKESGIKMINNKKSIKERTERRNSRKNLLSQSSIDNKDKKKDYSSSSSSSSGEENMNKMKENRDILGKKKRKLRKKDSLINNEIKKENYEALINLQVPEKPVVIKKIVKQPSITEFPPSTPTIITPLSTTLEIINDKSKELINNISNNMKENKKTNEVKKELKYNAPNTEYIKRTPVKTFIKTIAEKPIVVNENKKINSSNENKKVTNDNEKESSDESKYNDVVHFKLPSRIPNISIEKPLNKVKDKKIPPIPGIYINGNNEINISINKCFKAPEPKFLECEKISKVIYTKVLKNIHVNVTGTFKELKRKKKKILVIRSSFDLKKNIKEQCELLNYTYYDKKLRNKENLKKNFKIPKKLVENISTEKLLVKNISEKNVNKTSIIRKVKSIQRENFSCKCISLKQKLLDLDVIKKSEEKVANVTVMTSNITDINFNSISKKINLYSPIHSIGSLTPKAMTEEPLSVDISLTLPVKCFQEMKRASAPPESSYRRRNKNNETRASIVLKRLRLEDPSIYDTQPTIIPEYSQKYIHLKADPNYIPGDPIILPDSSTLEEYVRRKRGNLEKYIHEPIIEENSSLSSYSNNTFSHCDSPSIASTISEYHPPLPVKIIEPNFAHTSKIKSIKNISKSHITSVENNNNNYNMIDMVNFNLNKPKFVTNNKQSDNEKDNFLNLIRRPLRSREHVPSTNINKVFDKPHSAFEERMQNQAKAVVLRRANPSITNSFLGSNSKPNESMNASFDVTWSSPDTLNDKRHLSADSSSNNQSIHQTHNNFMTSSNTPAKQKLAQTFAHAAAVASQPRHERYAAHLPASGNSQINRESNGRQSTTSVDSNNSLVLEKASTQVEQMIDNAKFKHQQTRNKFKDAIEYLDQIFEDFKKDTIMDENKRKTSIGKGINVFPTTGYVGKNASNEFNSLKNNNRRTIDPIKNITLYHQSNGQVSSNTSSRKPSYSQNNSLIEDNVVEVSETIKLPPTNKKLSSDKLDFTQKWLVNDVKSWVHSQKSEPFNNNEPTNFDCDEGSVGSCSAEVAAINSKERERKRISSVNNDSNNIKKQVPNNYLIKPHPCRPQPFPIENMMKKIPSIEQIQGNIYQPTGSQFFKPPSMVSLNELSIGRSNNNRAQSQEYQGNNNEYNSGIFMKINDKNEDKNKAYKNFGSIQSLPDAGMLRNHNGGSLKIVRKKDDAMKAIDALVAELEMNVNDENTKRRSFPLNGGNKNNNNQYAQINKEYEKNTCIGLPKLASASNSLSKKHRANDSHQLDEMANLLTTVANDVGSIHSRRGNFNNHQVYESPIKGTHNPFEKINNERIGSSRVEAMHSIFENKGMQYDNHYNSGASSHFNQANNQKISGNLWSRNSANQKNIKQISQNTIEDDNYYEVLDFDINNSKQKVPSKVSLNNTTNSEYIPSYPNSQPPSFPPQSKPTSTGSFISLNKMPLNEPINISNKRNNLMKSNSLSMEHWEKQVLQGQSSGRKSPGNASQTNRKNTLGSRIKNFIFGSKKSLENI</sequence>
<evidence type="ECO:0000256" key="1">
    <source>
        <dbReference type="SAM" id="MobiDB-lite"/>
    </source>
</evidence>
<evidence type="ECO:0000313" key="3">
    <source>
        <dbReference type="Proteomes" id="UP000035682"/>
    </source>
</evidence>
<feature type="region of interest" description="Disordered" evidence="1">
    <location>
        <begin position="471"/>
        <end position="533"/>
    </location>
</feature>
<feature type="region of interest" description="Disordered" evidence="1">
    <location>
        <begin position="1848"/>
        <end position="1888"/>
    </location>
</feature>
<keyword evidence="3" id="KW-1185">Reference proteome</keyword>
<feature type="compositionally biased region" description="Polar residues" evidence="1">
    <location>
        <begin position="1923"/>
        <end position="1944"/>
    </location>
</feature>
<evidence type="ECO:0000313" key="2">
    <source>
        <dbReference type="EMBL" id="CEF65482.1"/>
    </source>
</evidence>
<feature type="region of interest" description="Disordered" evidence="1">
    <location>
        <begin position="654"/>
        <end position="678"/>
    </location>
</feature>
<protein>
    <submittedName>
        <fullName evidence="2 4">Uncharacterized protein</fullName>
    </submittedName>
</protein>
<gene>
    <name evidence="2 4 5" type="ORF">SRAE_2000016200</name>
</gene>
<reference evidence="4" key="2">
    <citation type="submission" date="2020-12" db="UniProtKB">
        <authorList>
            <consortium name="WormBaseParasite"/>
        </authorList>
    </citation>
    <scope>IDENTIFICATION</scope>
</reference>
<dbReference type="WBParaSite" id="SRAE_2000016200.1">
    <property type="protein sequence ID" value="SRAE_2000016200.1"/>
    <property type="gene ID" value="WBGene00260352"/>
</dbReference>
<name>A0A090L6V7_STRRB</name>
<proteinExistence type="predicted"/>
<dbReference type="OrthoDB" id="5856121at2759"/>
<feature type="region of interest" description="Disordered" evidence="1">
    <location>
        <begin position="1268"/>
        <end position="1294"/>
    </location>
</feature>
<dbReference type="GeneID" id="36377846"/>
<dbReference type="RefSeq" id="XP_024504682.1">
    <property type="nucleotide sequence ID" value="XM_024650957.1"/>
</dbReference>
<feature type="compositionally biased region" description="Polar residues" evidence="1">
    <location>
        <begin position="1271"/>
        <end position="1294"/>
    </location>
</feature>
<feature type="compositionally biased region" description="Basic and acidic residues" evidence="1">
    <location>
        <begin position="661"/>
        <end position="678"/>
    </location>
</feature>
<dbReference type="WormBase" id="SRAE_2000016200">
    <property type="protein sequence ID" value="SRP01838"/>
    <property type="gene ID" value="WBGene00260352"/>
</dbReference>
<evidence type="ECO:0000313" key="4">
    <source>
        <dbReference type="WBParaSite" id="SRAE_2000016200.1"/>
    </source>
</evidence>
<feature type="compositionally biased region" description="Pro residues" evidence="1">
    <location>
        <begin position="1869"/>
        <end position="1878"/>
    </location>
</feature>
<organism evidence="2">
    <name type="scientific">Strongyloides ratti</name>
    <name type="common">Parasitic roundworm</name>
    <dbReference type="NCBI Taxonomy" id="34506"/>
    <lineage>
        <taxon>Eukaryota</taxon>
        <taxon>Metazoa</taxon>
        <taxon>Ecdysozoa</taxon>
        <taxon>Nematoda</taxon>
        <taxon>Chromadorea</taxon>
        <taxon>Rhabditida</taxon>
        <taxon>Tylenchina</taxon>
        <taxon>Panagrolaimomorpha</taxon>
        <taxon>Strongyloidoidea</taxon>
        <taxon>Strongyloididae</taxon>
        <taxon>Strongyloides</taxon>
    </lineage>
</organism>
<evidence type="ECO:0000313" key="5">
    <source>
        <dbReference type="WormBase" id="SRAE_2000016200"/>
    </source>
</evidence>
<feature type="compositionally biased region" description="Basic and acidic residues" evidence="1">
    <location>
        <begin position="514"/>
        <end position="526"/>
    </location>
</feature>
<feature type="compositionally biased region" description="Polar residues" evidence="1">
    <location>
        <begin position="1217"/>
        <end position="1238"/>
    </location>
</feature>
<reference evidence="2 3" key="1">
    <citation type="submission" date="2014-09" db="EMBL/GenBank/DDBJ databases">
        <authorList>
            <person name="Martin A.A."/>
        </authorList>
    </citation>
    <scope>NUCLEOTIDE SEQUENCE</scope>
    <source>
        <strain evidence="3">ED321</strain>
        <strain evidence="2">ED321 Heterogonic</strain>
    </source>
</reference>
<dbReference type="CTD" id="36377846"/>
<feature type="region of interest" description="Disordered" evidence="1">
    <location>
        <begin position="1922"/>
        <end position="1944"/>
    </location>
</feature>
<accession>A0A090L6V7</accession>
<dbReference type="EMBL" id="LN609529">
    <property type="protein sequence ID" value="CEF65482.1"/>
    <property type="molecule type" value="Genomic_DNA"/>
</dbReference>
<feature type="compositionally biased region" description="Polar residues" evidence="1">
    <location>
        <begin position="1848"/>
        <end position="1862"/>
    </location>
</feature>
<dbReference type="Proteomes" id="UP000035682">
    <property type="component" value="Unplaced"/>
</dbReference>
<feature type="region of interest" description="Disordered" evidence="1">
    <location>
        <begin position="1210"/>
        <end position="1238"/>
    </location>
</feature>